<evidence type="ECO:0000256" key="3">
    <source>
        <dbReference type="ARBA" id="ARBA00022514"/>
    </source>
</evidence>
<evidence type="ECO:0000256" key="11">
    <source>
        <dbReference type="ARBA" id="ARBA00041912"/>
    </source>
</evidence>
<dbReference type="OrthoDB" id="255819at2759"/>
<comment type="catalytic activity">
    <reaction evidence="7">
        <text>L-dopachrome = 5,6-dihydroxyindole-2-carboxylate</text>
        <dbReference type="Rhea" id="RHEA:13041"/>
        <dbReference type="ChEBI" id="CHEBI:16875"/>
        <dbReference type="ChEBI" id="CHEBI:57509"/>
        <dbReference type="EC" id="5.3.3.12"/>
    </reaction>
</comment>
<dbReference type="STRING" id="478820.A0A196SKM3"/>
<organism evidence="13 14">
    <name type="scientific">Blastocystis sp. subtype 1 (strain ATCC 50177 / NandII)</name>
    <dbReference type="NCBI Taxonomy" id="478820"/>
    <lineage>
        <taxon>Eukaryota</taxon>
        <taxon>Sar</taxon>
        <taxon>Stramenopiles</taxon>
        <taxon>Bigyra</taxon>
        <taxon>Opalozoa</taxon>
        <taxon>Opalinata</taxon>
        <taxon>Blastocystidae</taxon>
        <taxon>Blastocystis</taxon>
    </lineage>
</organism>
<dbReference type="InterPro" id="IPR014347">
    <property type="entry name" value="Tautomerase/MIF_sf"/>
</dbReference>
<reference evidence="13 14" key="1">
    <citation type="submission" date="2016-05" db="EMBL/GenBank/DDBJ databases">
        <title>Nuclear genome of Blastocystis sp. subtype 1 NandII.</title>
        <authorList>
            <person name="Gentekaki E."/>
            <person name="Curtis B."/>
            <person name="Stairs C."/>
            <person name="Eme L."/>
            <person name="Herman E."/>
            <person name="Klimes V."/>
            <person name="Arias M.C."/>
            <person name="Elias M."/>
            <person name="Hilliou F."/>
            <person name="Klute M."/>
            <person name="Malik S.-B."/>
            <person name="Pightling A."/>
            <person name="Rachubinski R."/>
            <person name="Salas D."/>
            <person name="Schlacht A."/>
            <person name="Suga H."/>
            <person name="Archibald J."/>
            <person name="Ball S.G."/>
            <person name="Clark G."/>
            <person name="Dacks J."/>
            <person name="Van Der Giezen M."/>
            <person name="Tsaousis A."/>
            <person name="Roger A."/>
        </authorList>
    </citation>
    <scope>NUCLEOTIDE SEQUENCE [LARGE SCALE GENOMIC DNA]</scope>
    <source>
        <strain evidence="14">ATCC 50177 / NandII</strain>
    </source>
</reference>
<dbReference type="EC" id="5.3.2.1" evidence="9"/>
<evidence type="ECO:0000313" key="14">
    <source>
        <dbReference type="Proteomes" id="UP000078348"/>
    </source>
</evidence>
<comment type="subcellular location">
    <subcellularLocation>
        <location evidence="1">Secreted</location>
    </subcellularLocation>
</comment>
<evidence type="ECO:0000256" key="8">
    <source>
        <dbReference type="ARBA" id="ARBA00038932"/>
    </source>
</evidence>
<evidence type="ECO:0000256" key="7">
    <source>
        <dbReference type="ARBA" id="ARBA00036823"/>
    </source>
</evidence>
<dbReference type="GO" id="GO:0004167">
    <property type="term" value="F:dopachrome isomerase activity"/>
    <property type="evidence" value="ECO:0007669"/>
    <property type="project" value="UniProtKB-EC"/>
</dbReference>
<comment type="similarity">
    <text evidence="2">Belongs to the MIF family.</text>
</comment>
<evidence type="ECO:0000256" key="6">
    <source>
        <dbReference type="ARBA" id="ARBA00036735"/>
    </source>
</evidence>
<keyword evidence="4" id="KW-0964">Secreted</keyword>
<evidence type="ECO:0000256" key="12">
    <source>
        <dbReference type="ARBA" id="ARBA00042730"/>
    </source>
</evidence>
<evidence type="ECO:0000256" key="4">
    <source>
        <dbReference type="ARBA" id="ARBA00022525"/>
    </source>
</evidence>
<dbReference type="PANTHER" id="PTHR11954:SF6">
    <property type="entry name" value="MACROPHAGE MIGRATION INHIBITORY FACTOR"/>
    <property type="match status" value="1"/>
</dbReference>
<dbReference type="Gene3D" id="3.30.429.10">
    <property type="entry name" value="Macrophage Migration Inhibitory Factor"/>
    <property type="match status" value="1"/>
</dbReference>
<evidence type="ECO:0000256" key="10">
    <source>
        <dbReference type="ARBA" id="ARBA00041631"/>
    </source>
</evidence>
<comment type="caution">
    <text evidence="13">The sequence shown here is derived from an EMBL/GenBank/DDBJ whole genome shotgun (WGS) entry which is preliminary data.</text>
</comment>
<evidence type="ECO:0000256" key="1">
    <source>
        <dbReference type="ARBA" id="ARBA00004613"/>
    </source>
</evidence>
<keyword evidence="5" id="KW-0413">Isomerase</keyword>
<evidence type="ECO:0000256" key="2">
    <source>
        <dbReference type="ARBA" id="ARBA00005851"/>
    </source>
</evidence>
<dbReference type="Proteomes" id="UP000078348">
    <property type="component" value="Unassembled WGS sequence"/>
</dbReference>
<accession>A0A196SKM3</accession>
<gene>
    <name evidence="13" type="ORF">AV274_1797</name>
</gene>
<dbReference type="PANTHER" id="PTHR11954">
    <property type="entry name" value="D-DOPACHROME DECARBOXYLASE"/>
    <property type="match status" value="1"/>
</dbReference>
<comment type="catalytic activity">
    <reaction evidence="6">
        <text>3-phenylpyruvate = enol-phenylpyruvate</text>
        <dbReference type="Rhea" id="RHEA:17097"/>
        <dbReference type="ChEBI" id="CHEBI:16815"/>
        <dbReference type="ChEBI" id="CHEBI:18005"/>
        <dbReference type="EC" id="5.3.2.1"/>
    </reaction>
</comment>
<dbReference type="SUPFAM" id="SSF55331">
    <property type="entry name" value="Tautomerase/MIF"/>
    <property type="match status" value="1"/>
</dbReference>
<evidence type="ECO:0000256" key="9">
    <source>
        <dbReference type="ARBA" id="ARBA00039086"/>
    </source>
</evidence>
<dbReference type="InterPro" id="IPR001398">
    <property type="entry name" value="Macrophage_inhib_fac"/>
</dbReference>
<dbReference type="AlphaFoldDB" id="A0A196SKM3"/>
<dbReference type="GO" id="GO:0005615">
    <property type="term" value="C:extracellular space"/>
    <property type="evidence" value="ECO:0007669"/>
    <property type="project" value="UniProtKB-KW"/>
</dbReference>
<proteinExistence type="inferred from homology"/>
<dbReference type="EMBL" id="LXWW01000078">
    <property type="protein sequence ID" value="OAO16474.1"/>
    <property type="molecule type" value="Genomic_DNA"/>
</dbReference>
<dbReference type="GO" id="GO:0005125">
    <property type="term" value="F:cytokine activity"/>
    <property type="evidence" value="ECO:0007669"/>
    <property type="project" value="UniProtKB-KW"/>
</dbReference>
<keyword evidence="3" id="KW-0202">Cytokine</keyword>
<name>A0A196SKM3_BLAHN</name>
<dbReference type="GO" id="GO:0050178">
    <property type="term" value="F:phenylpyruvate tautomerase activity"/>
    <property type="evidence" value="ECO:0007669"/>
    <property type="project" value="UniProtKB-EC"/>
</dbReference>
<evidence type="ECO:0000256" key="5">
    <source>
        <dbReference type="ARBA" id="ARBA00023235"/>
    </source>
</evidence>
<dbReference type="EC" id="5.3.3.12" evidence="8"/>
<keyword evidence="14" id="KW-1185">Reference proteome</keyword>
<sequence>MPCVRVFTNVEAEKPAQIAFLKELSATIAKLLNKPEGYVTVSLIANQCMLWGGEDVPCAQILLMSLGGLDADVNAKISGKVQALLTKHFKIASDHYYIQFCDCEGYMIGYDGMTF</sequence>
<dbReference type="Pfam" id="PF01187">
    <property type="entry name" value="MIF"/>
    <property type="match status" value="1"/>
</dbReference>
<evidence type="ECO:0000313" key="13">
    <source>
        <dbReference type="EMBL" id="OAO16474.1"/>
    </source>
</evidence>
<protein>
    <recommendedName>
        <fullName evidence="12">L-dopachrome isomerase</fullName>
        <ecNumber evidence="9">5.3.2.1</ecNumber>
        <ecNumber evidence="8">5.3.3.12</ecNumber>
    </recommendedName>
    <alternativeName>
        <fullName evidence="10">L-dopachrome tautomerase</fullName>
    </alternativeName>
    <alternativeName>
        <fullName evidence="11">Phenylpyruvate tautomerase</fullName>
    </alternativeName>
</protein>